<feature type="domain" description="HTH iclR-type" evidence="5">
    <location>
        <begin position="25"/>
        <end position="87"/>
    </location>
</feature>
<dbReference type="InterPro" id="IPR014757">
    <property type="entry name" value="Tscrpt_reg_IclR_C"/>
</dbReference>
<protein>
    <submittedName>
        <fullName evidence="7">Helix-turn-helix domain-containing protein</fullName>
    </submittedName>
</protein>
<dbReference type="InterPro" id="IPR005471">
    <property type="entry name" value="Tscrpt_reg_IclR_N"/>
</dbReference>
<dbReference type="InterPro" id="IPR050707">
    <property type="entry name" value="HTH_MetabolicPath_Reg"/>
</dbReference>
<evidence type="ECO:0000259" key="6">
    <source>
        <dbReference type="PROSITE" id="PS51078"/>
    </source>
</evidence>
<evidence type="ECO:0000313" key="8">
    <source>
        <dbReference type="Proteomes" id="UP001169027"/>
    </source>
</evidence>
<keyword evidence="8" id="KW-1185">Reference proteome</keyword>
<organism evidence="7 8">
    <name type="scientific">Variovorax ginsengisoli</name>
    <dbReference type="NCBI Taxonomy" id="363844"/>
    <lineage>
        <taxon>Bacteria</taxon>
        <taxon>Pseudomonadati</taxon>
        <taxon>Pseudomonadota</taxon>
        <taxon>Betaproteobacteria</taxon>
        <taxon>Burkholderiales</taxon>
        <taxon>Comamonadaceae</taxon>
        <taxon>Variovorax</taxon>
    </lineage>
</organism>
<dbReference type="InterPro" id="IPR036390">
    <property type="entry name" value="WH_DNA-bd_sf"/>
</dbReference>
<dbReference type="Gene3D" id="3.30.450.40">
    <property type="match status" value="1"/>
</dbReference>
<keyword evidence="3" id="KW-0804">Transcription</keyword>
<gene>
    <name evidence="7" type="ORF">Q2T77_17470</name>
</gene>
<dbReference type="Pfam" id="PF01614">
    <property type="entry name" value="IclR_C"/>
    <property type="match status" value="1"/>
</dbReference>
<dbReference type="SUPFAM" id="SSF55781">
    <property type="entry name" value="GAF domain-like"/>
    <property type="match status" value="1"/>
</dbReference>
<evidence type="ECO:0000313" key="7">
    <source>
        <dbReference type="EMBL" id="MDO1534077.1"/>
    </source>
</evidence>
<dbReference type="PANTHER" id="PTHR30136">
    <property type="entry name" value="HELIX-TURN-HELIX TRANSCRIPTIONAL REGULATOR, ICLR FAMILY"/>
    <property type="match status" value="1"/>
</dbReference>
<dbReference type="PROSITE" id="PS51077">
    <property type="entry name" value="HTH_ICLR"/>
    <property type="match status" value="1"/>
</dbReference>
<name>A0ABT8S784_9BURK</name>
<keyword evidence="2" id="KW-0238">DNA-binding</keyword>
<accession>A0ABT8S784</accession>
<dbReference type="SMART" id="SM00346">
    <property type="entry name" value="HTH_ICLR"/>
    <property type="match status" value="1"/>
</dbReference>
<dbReference type="InterPro" id="IPR036388">
    <property type="entry name" value="WH-like_DNA-bd_sf"/>
</dbReference>
<evidence type="ECO:0000256" key="2">
    <source>
        <dbReference type="ARBA" id="ARBA00023125"/>
    </source>
</evidence>
<dbReference type="PROSITE" id="PS51078">
    <property type="entry name" value="ICLR_ED"/>
    <property type="match status" value="1"/>
</dbReference>
<dbReference type="Pfam" id="PF09339">
    <property type="entry name" value="HTH_IclR"/>
    <property type="match status" value="1"/>
</dbReference>
<feature type="region of interest" description="Disordered" evidence="4">
    <location>
        <begin position="1"/>
        <end position="22"/>
    </location>
</feature>
<keyword evidence="1" id="KW-0805">Transcription regulation</keyword>
<dbReference type="Gene3D" id="1.10.10.10">
    <property type="entry name" value="Winged helix-like DNA-binding domain superfamily/Winged helix DNA-binding domain"/>
    <property type="match status" value="1"/>
</dbReference>
<dbReference type="SUPFAM" id="SSF46785">
    <property type="entry name" value="Winged helix' DNA-binding domain"/>
    <property type="match status" value="1"/>
</dbReference>
<proteinExistence type="predicted"/>
<dbReference type="RefSeq" id="WP_301811315.1">
    <property type="nucleotide sequence ID" value="NZ_JAUJZH010000012.1"/>
</dbReference>
<evidence type="ECO:0000256" key="3">
    <source>
        <dbReference type="ARBA" id="ARBA00023163"/>
    </source>
</evidence>
<evidence type="ECO:0000256" key="1">
    <source>
        <dbReference type="ARBA" id="ARBA00023015"/>
    </source>
</evidence>
<dbReference type="InterPro" id="IPR029016">
    <property type="entry name" value="GAF-like_dom_sf"/>
</dbReference>
<dbReference type="Proteomes" id="UP001169027">
    <property type="component" value="Unassembled WGS sequence"/>
</dbReference>
<comment type="caution">
    <text evidence="7">The sequence shown here is derived from an EMBL/GenBank/DDBJ whole genome shotgun (WGS) entry which is preliminary data.</text>
</comment>
<sequence length="283" mass="30782">MQLLAVDADTPKTSKAASDAPVRGTQSVRRALQLLRCVAKYNDEGVKLAQLVRDEGLDRITTYRLMTCLVEEQFVDRDGEQLYRLGPQAVLLGSLLPQPTPLLRRFVPVMKRIGRIGGDTVFLMMRQGDLVYCAHREEGSSPIKILTTSIGQRRLIGTGTGGTAVLGFMDKAEIAGTYARNAAAYAQNPIDEDMLQARSTAVREQGCALVFDAFGEVGVAGFGMAFRMGEHGMGAISIATLTARFGFERQHKSARCSRPNCAAWVLAPESGRRRASQSARSGR</sequence>
<dbReference type="EMBL" id="JAUKVY010000012">
    <property type="protein sequence ID" value="MDO1534077.1"/>
    <property type="molecule type" value="Genomic_DNA"/>
</dbReference>
<evidence type="ECO:0000259" key="5">
    <source>
        <dbReference type="PROSITE" id="PS51077"/>
    </source>
</evidence>
<dbReference type="PANTHER" id="PTHR30136:SF39">
    <property type="entry name" value="TRANSCRIPTIONAL REGULATORY PROTEIN"/>
    <property type="match status" value="1"/>
</dbReference>
<feature type="domain" description="IclR-ED" evidence="6">
    <location>
        <begin position="88"/>
        <end position="272"/>
    </location>
</feature>
<reference evidence="7" key="1">
    <citation type="submission" date="2023-06" db="EMBL/GenBank/DDBJ databases">
        <authorList>
            <person name="Jiang Y."/>
            <person name="Liu Q."/>
        </authorList>
    </citation>
    <scope>NUCLEOTIDE SEQUENCE</scope>
    <source>
        <strain evidence="7">CGMCC 1.12090</strain>
    </source>
</reference>
<evidence type="ECO:0000256" key="4">
    <source>
        <dbReference type="SAM" id="MobiDB-lite"/>
    </source>
</evidence>